<protein>
    <submittedName>
        <fullName evidence="1">Uncharacterized protein</fullName>
    </submittedName>
</protein>
<gene>
    <name evidence="1" type="ORF">QE152_g9720</name>
</gene>
<dbReference type="AlphaFoldDB" id="A0AAW1LWL9"/>
<dbReference type="Proteomes" id="UP001458880">
    <property type="component" value="Unassembled WGS sequence"/>
</dbReference>
<sequence>MFSSGTEQFRNQSQKKPLKNAKALADQIANSEYIIDPIYNIALADLTNRFWRIKNSPPLAAAFRDLSHMENIGRIKNSPPLAAAFRDLSMENIGTFRILQVENGPSSIRFQPEVCFPTFVPQEGNNDT</sequence>
<keyword evidence="2" id="KW-1185">Reference proteome</keyword>
<proteinExistence type="predicted"/>
<reference evidence="1 2" key="1">
    <citation type="journal article" date="2024" name="BMC Genomics">
        <title>De novo assembly and annotation of Popillia japonica's genome with initial clues to its potential as an invasive pest.</title>
        <authorList>
            <person name="Cucini C."/>
            <person name="Boschi S."/>
            <person name="Funari R."/>
            <person name="Cardaioli E."/>
            <person name="Iannotti N."/>
            <person name="Marturano G."/>
            <person name="Paoli F."/>
            <person name="Bruttini M."/>
            <person name="Carapelli A."/>
            <person name="Frati F."/>
            <person name="Nardi F."/>
        </authorList>
    </citation>
    <scope>NUCLEOTIDE SEQUENCE [LARGE SCALE GENOMIC DNA]</scope>
    <source>
        <strain evidence="1">DMR45628</strain>
    </source>
</reference>
<comment type="caution">
    <text evidence="1">The sequence shown here is derived from an EMBL/GenBank/DDBJ whole genome shotgun (WGS) entry which is preliminary data.</text>
</comment>
<evidence type="ECO:0000313" key="2">
    <source>
        <dbReference type="Proteomes" id="UP001458880"/>
    </source>
</evidence>
<organism evidence="1 2">
    <name type="scientific">Popillia japonica</name>
    <name type="common">Japanese beetle</name>
    <dbReference type="NCBI Taxonomy" id="7064"/>
    <lineage>
        <taxon>Eukaryota</taxon>
        <taxon>Metazoa</taxon>
        <taxon>Ecdysozoa</taxon>
        <taxon>Arthropoda</taxon>
        <taxon>Hexapoda</taxon>
        <taxon>Insecta</taxon>
        <taxon>Pterygota</taxon>
        <taxon>Neoptera</taxon>
        <taxon>Endopterygota</taxon>
        <taxon>Coleoptera</taxon>
        <taxon>Polyphaga</taxon>
        <taxon>Scarabaeiformia</taxon>
        <taxon>Scarabaeidae</taxon>
        <taxon>Rutelinae</taxon>
        <taxon>Popillia</taxon>
    </lineage>
</organism>
<dbReference type="EMBL" id="JASPKY010000084">
    <property type="protein sequence ID" value="KAK9738631.1"/>
    <property type="molecule type" value="Genomic_DNA"/>
</dbReference>
<name>A0AAW1LWL9_POPJA</name>
<evidence type="ECO:0000313" key="1">
    <source>
        <dbReference type="EMBL" id="KAK9738631.1"/>
    </source>
</evidence>
<accession>A0AAW1LWL9</accession>